<dbReference type="EMBL" id="JAGMUV010000005">
    <property type="protein sequence ID" value="KAH7156202.1"/>
    <property type="molecule type" value="Genomic_DNA"/>
</dbReference>
<dbReference type="AlphaFoldDB" id="A0A9P9F9E5"/>
<accession>A0A9P9F9E5</accession>
<name>A0A9P9F9E5_9HYPO</name>
<keyword evidence="3" id="KW-1185">Reference proteome</keyword>
<sequence length="351" mass="38666">MGDTGRLPLPGLCPYLKHSEKPTLFATVHTKDCPMRSAVVVHGQKQEFTEEELDNMAQELYDTFRTNLANQTFAKIPVPARRAGTAAAGTVAATTENEGDEVWESESSEEEYDISLGGRIINHHSSPKQHMNTTRRKPGPTKHIRRKPVTASAHLNGTRRYAVGVDTVPGKQIPVRRKPFSTEPIQQPSSPETVIYRPVPTSTATVGARHRQGNTSGFPDKERTSILAAWLASTRTEEQTNIATPGPSSRIPESNPHHPNDYNFPPRRMWLFRVLEPSVALIEGNPMVTIYGNAAPRSAFVFSPRVTISSHPQGEALGMLKSLIGKQSTSNIPFTIVNAFTTIRNFSSARV</sequence>
<feature type="region of interest" description="Disordered" evidence="1">
    <location>
        <begin position="236"/>
        <end position="257"/>
    </location>
</feature>
<evidence type="ECO:0000313" key="2">
    <source>
        <dbReference type="EMBL" id="KAH7156202.1"/>
    </source>
</evidence>
<dbReference type="Proteomes" id="UP000738349">
    <property type="component" value="Unassembled WGS sequence"/>
</dbReference>
<dbReference type="OrthoDB" id="5049068at2759"/>
<feature type="region of interest" description="Disordered" evidence="1">
    <location>
        <begin position="122"/>
        <end position="146"/>
    </location>
</feature>
<proteinExistence type="predicted"/>
<evidence type="ECO:0000313" key="3">
    <source>
        <dbReference type="Proteomes" id="UP000738349"/>
    </source>
</evidence>
<organism evidence="2 3">
    <name type="scientific">Dactylonectria macrodidyma</name>
    <dbReference type="NCBI Taxonomy" id="307937"/>
    <lineage>
        <taxon>Eukaryota</taxon>
        <taxon>Fungi</taxon>
        <taxon>Dikarya</taxon>
        <taxon>Ascomycota</taxon>
        <taxon>Pezizomycotina</taxon>
        <taxon>Sordariomycetes</taxon>
        <taxon>Hypocreomycetidae</taxon>
        <taxon>Hypocreales</taxon>
        <taxon>Nectriaceae</taxon>
        <taxon>Dactylonectria</taxon>
    </lineage>
</organism>
<evidence type="ECO:0000256" key="1">
    <source>
        <dbReference type="SAM" id="MobiDB-lite"/>
    </source>
</evidence>
<comment type="caution">
    <text evidence="2">The sequence shown here is derived from an EMBL/GenBank/DDBJ whole genome shotgun (WGS) entry which is preliminary data.</text>
</comment>
<reference evidence="2" key="1">
    <citation type="journal article" date="2021" name="Nat. Commun.">
        <title>Genetic determinants of endophytism in the Arabidopsis root mycobiome.</title>
        <authorList>
            <person name="Mesny F."/>
            <person name="Miyauchi S."/>
            <person name="Thiergart T."/>
            <person name="Pickel B."/>
            <person name="Atanasova L."/>
            <person name="Karlsson M."/>
            <person name="Huettel B."/>
            <person name="Barry K.W."/>
            <person name="Haridas S."/>
            <person name="Chen C."/>
            <person name="Bauer D."/>
            <person name="Andreopoulos W."/>
            <person name="Pangilinan J."/>
            <person name="LaButti K."/>
            <person name="Riley R."/>
            <person name="Lipzen A."/>
            <person name="Clum A."/>
            <person name="Drula E."/>
            <person name="Henrissat B."/>
            <person name="Kohler A."/>
            <person name="Grigoriev I.V."/>
            <person name="Martin F.M."/>
            <person name="Hacquard S."/>
        </authorList>
    </citation>
    <scope>NUCLEOTIDE SEQUENCE</scope>
    <source>
        <strain evidence="2">MPI-CAGE-AT-0147</strain>
    </source>
</reference>
<gene>
    <name evidence="2" type="ORF">EDB81DRAFT_880532</name>
</gene>
<protein>
    <submittedName>
        <fullName evidence="2">Uncharacterized protein</fullName>
    </submittedName>
</protein>